<dbReference type="EMBL" id="BOMN01000031">
    <property type="protein sequence ID" value="GIE19664.1"/>
    <property type="molecule type" value="Genomic_DNA"/>
</dbReference>
<comment type="caution">
    <text evidence="3">The sequence shown here is derived from an EMBL/GenBank/DDBJ whole genome shotgun (WGS) entry which is preliminary data.</text>
</comment>
<gene>
    <name evidence="3" type="ORF">Ahu01nite_027660</name>
</gene>
<dbReference type="Proteomes" id="UP000603200">
    <property type="component" value="Unassembled WGS sequence"/>
</dbReference>
<dbReference type="Pfam" id="PF13274">
    <property type="entry name" value="SocA_Panacea"/>
    <property type="match status" value="1"/>
</dbReference>
<organism evidence="3 4">
    <name type="scientific">Winogradskya humida</name>
    <dbReference type="NCBI Taxonomy" id="113566"/>
    <lineage>
        <taxon>Bacteria</taxon>
        <taxon>Bacillati</taxon>
        <taxon>Actinomycetota</taxon>
        <taxon>Actinomycetes</taxon>
        <taxon>Micromonosporales</taxon>
        <taxon>Micromonosporaceae</taxon>
        <taxon>Winogradskya</taxon>
    </lineage>
</organism>
<accession>A0ABQ3ZMD6</accession>
<protein>
    <recommendedName>
        <fullName evidence="2">Antitoxin SocA-like Panacea domain-containing protein</fullName>
    </recommendedName>
</protein>
<sequence>MLKAIDVAAVIEERVESQCPLDPMSLHKLLYYVQAWHLAIKGEPLFEGHFEAGPDGPVLSGFVDAGQRDPVQVDLNDQVSDLIWLVVRTYGFLSPGELTVLAKTETPWLEARGDLSEGSQSADVIDDESMARFVKSRGRLQGFSAADFALPGLYIKGYRDTRPFTVRDFVESLGPEFDDPPGPESSWPSANLDFHLYDEEESAEEHRPAEPGA</sequence>
<name>A0ABQ3ZMD6_9ACTN</name>
<dbReference type="InterPro" id="IPR025272">
    <property type="entry name" value="SocA_Panacea"/>
</dbReference>
<reference evidence="3 4" key="1">
    <citation type="submission" date="2021-01" db="EMBL/GenBank/DDBJ databases">
        <title>Whole genome shotgun sequence of Actinoplanes humidus NBRC 14915.</title>
        <authorList>
            <person name="Komaki H."/>
            <person name="Tamura T."/>
        </authorList>
    </citation>
    <scope>NUCLEOTIDE SEQUENCE [LARGE SCALE GENOMIC DNA]</scope>
    <source>
        <strain evidence="3 4">NBRC 14915</strain>
    </source>
</reference>
<evidence type="ECO:0000313" key="4">
    <source>
        <dbReference type="Proteomes" id="UP000603200"/>
    </source>
</evidence>
<feature type="region of interest" description="Disordered" evidence="1">
    <location>
        <begin position="173"/>
        <end position="213"/>
    </location>
</feature>
<feature type="domain" description="Antitoxin SocA-like Panacea" evidence="2">
    <location>
        <begin position="26"/>
        <end position="108"/>
    </location>
</feature>
<evidence type="ECO:0000256" key="1">
    <source>
        <dbReference type="SAM" id="MobiDB-lite"/>
    </source>
</evidence>
<dbReference type="RefSeq" id="WP_203836873.1">
    <property type="nucleotide sequence ID" value="NZ_BAAATV010000006.1"/>
</dbReference>
<feature type="compositionally biased region" description="Basic and acidic residues" evidence="1">
    <location>
        <begin position="204"/>
        <end position="213"/>
    </location>
</feature>
<evidence type="ECO:0000313" key="3">
    <source>
        <dbReference type="EMBL" id="GIE19664.1"/>
    </source>
</evidence>
<proteinExistence type="predicted"/>
<evidence type="ECO:0000259" key="2">
    <source>
        <dbReference type="Pfam" id="PF13274"/>
    </source>
</evidence>
<keyword evidence="4" id="KW-1185">Reference proteome</keyword>